<dbReference type="PANTHER" id="PTHR35125:SF2">
    <property type="entry name" value="PROTEIN PATRONUS 2-LIKE"/>
    <property type="match status" value="1"/>
</dbReference>
<sequence>MATPASRLIQDQNLNIHSTGTFGALGGKVDVSKATKKGALGGRRALNDISNSGKPSATQPSTKNKFINAGPTGKDLGANKAFSSKNQEKGKASGRKALSDLTNNVKPPPKLLPTKSQEKKVNVAVEANLLSAIKEEGFLHNHEECLKAQRKTMSFDYFLETVGLNGSSLVIRDPWELQPESPVKHLVEMDDIPMMLKEDEVDKNYEAGFLDSPKFGLAYDNWKDEDYLDFKLIASPKHEKF</sequence>
<feature type="region of interest" description="Disordered" evidence="1">
    <location>
        <begin position="42"/>
        <end position="113"/>
    </location>
</feature>
<name>A0AAV1C9K4_OLDCO</name>
<reference evidence="2" key="1">
    <citation type="submission" date="2023-03" db="EMBL/GenBank/DDBJ databases">
        <authorList>
            <person name="Julca I."/>
        </authorList>
    </citation>
    <scope>NUCLEOTIDE SEQUENCE</scope>
</reference>
<dbReference type="AlphaFoldDB" id="A0AAV1C9K4"/>
<evidence type="ECO:0000313" key="2">
    <source>
        <dbReference type="EMBL" id="CAI9092279.1"/>
    </source>
</evidence>
<feature type="compositionally biased region" description="Polar residues" evidence="1">
    <location>
        <begin position="48"/>
        <end position="65"/>
    </location>
</feature>
<keyword evidence="3" id="KW-1185">Reference proteome</keyword>
<accession>A0AAV1C9K4</accession>
<proteinExistence type="predicted"/>
<dbReference type="Proteomes" id="UP001161247">
    <property type="component" value="Chromosome 1"/>
</dbReference>
<dbReference type="EMBL" id="OX459118">
    <property type="protein sequence ID" value="CAI9092279.1"/>
    <property type="molecule type" value="Genomic_DNA"/>
</dbReference>
<evidence type="ECO:0000256" key="1">
    <source>
        <dbReference type="SAM" id="MobiDB-lite"/>
    </source>
</evidence>
<dbReference type="InterPro" id="IPR039326">
    <property type="entry name" value="Patronus"/>
</dbReference>
<evidence type="ECO:0000313" key="3">
    <source>
        <dbReference type="Proteomes" id="UP001161247"/>
    </source>
</evidence>
<protein>
    <submittedName>
        <fullName evidence="2">OLC1v1027476C1</fullName>
    </submittedName>
</protein>
<dbReference type="GO" id="GO:0007346">
    <property type="term" value="P:regulation of mitotic cell cycle"/>
    <property type="evidence" value="ECO:0007669"/>
    <property type="project" value="InterPro"/>
</dbReference>
<gene>
    <name evidence="2" type="ORF">OLC1_LOCUS3985</name>
</gene>
<organism evidence="2 3">
    <name type="scientific">Oldenlandia corymbosa var. corymbosa</name>
    <dbReference type="NCBI Taxonomy" id="529605"/>
    <lineage>
        <taxon>Eukaryota</taxon>
        <taxon>Viridiplantae</taxon>
        <taxon>Streptophyta</taxon>
        <taxon>Embryophyta</taxon>
        <taxon>Tracheophyta</taxon>
        <taxon>Spermatophyta</taxon>
        <taxon>Magnoliopsida</taxon>
        <taxon>eudicotyledons</taxon>
        <taxon>Gunneridae</taxon>
        <taxon>Pentapetalae</taxon>
        <taxon>asterids</taxon>
        <taxon>lamiids</taxon>
        <taxon>Gentianales</taxon>
        <taxon>Rubiaceae</taxon>
        <taxon>Rubioideae</taxon>
        <taxon>Spermacoceae</taxon>
        <taxon>Hedyotis-Oldenlandia complex</taxon>
        <taxon>Oldenlandia</taxon>
    </lineage>
</organism>
<dbReference type="PANTHER" id="PTHR35125">
    <property type="entry name" value="NEURON NAVIGATOR 1-LIKE-RELATED"/>
    <property type="match status" value="1"/>
</dbReference>